<dbReference type="CDD" id="cd00305">
    <property type="entry name" value="Cu-Zn_Superoxide_Dismutase"/>
    <property type="match status" value="1"/>
</dbReference>
<keyword evidence="5" id="KW-1185">Reference proteome</keyword>
<organism evidence="4 5">
    <name type="scientific">Gluconacetobacter tumulisoli</name>
    <dbReference type="NCBI Taxonomy" id="1286189"/>
    <lineage>
        <taxon>Bacteria</taxon>
        <taxon>Pseudomonadati</taxon>
        <taxon>Pseudomonadota</taxon>
        <taxon>Alphaproteobacteria</taxon>
        <taxon>Acetobacterales</taxon>
        <taxon>Acetobacteraceae</taxon>
        <taxon>Gluconacetobacter</taxon>
    </lineage>
</organism>
<feature type="signal peptide" evidence="2">
    <location>
        <begin position="1"/>
        <end position="25"/>
    </location>
</feature>
<keyword evidence="2" id="KW-0732">Signal</keyword>
<dbReference type="InterPro" id="IPR024134">
    <property type="entry name" value="SOD_Cu/Zn_/chaperone"/>
</dbReference>
<dbReference type="InterPro" id="IPR001424">
    <property type="entry name" value="SOD_Cu_Zn_dom"/>
</dbReference>
<feature type="domain" description="Superoxide dismutase copper/zinc binding" evidence="3">
    <location>
        <begin position="41"/>
        <end position="174"/>
    </location>
</feature>
<evidence type="ECO:0000256" key="1">
    <source>
        <dbReference type="ARBA" id="ARBA00010457"/>
    </source>
</evidence>
<evidence type="ECO:0000313" key="4">
    <source>
        <dbReference type="EMBL" id="MBB2201901.1"/>
    </source>
</evidence>
<dbReference type="EMBL" id="JABEQM010000007">
    <property type="protein sequence ID" value="MBB2201901.1"/>
    <property type="molecule type" value="Genomic_DNA"/>
</dbReference>
<dbReference type="SUPFAM" id="SSF49329">
    <property type="entry name" value="Cu,Zn superoxide dismutase-like"/>
    <property type="match status" value="1"/>
</dbReference>
<comment type="caution">
    <text evidence="4">The sequence shown here is derived from an EMBL/GenBank/DDBJ whole genome shotgun (WGS) entry which is preliminary data.</text>
</comment>
<dbReference type="Gene3D" id="2.60.40.200">
    <property type="entry name" value="Superoxide dismutase, copper/zinc binding domain"/>
    <property type="match status" value="1"/>
</dbReference>
<feature type="chain" id="PRO_5031497940" evidence="2">
    <location>
        <begin position="26"/>
        <end position="179"/>
    </location>
</feature>
<accession>A0A7W4K7T7</accession>
<dbReference type="GO" id="GO:0006801">
    <property type="term" value="P:superoxide metabolic process"/>
    <property type="evidence" value="ECO:0007669"/>
    <property type="project" value="InterPro"/>
</dbReference>
<comment type="similarity">
    <text evidence="1">Belongs to the Cu-Zn superoxide dismutase family.</text>
</comment>
<gene>
    <name evidence="4" type="ORF">HLH28_09985</name>
</gene>
<dbReference type="RefSeq" id="WP_182958404.1">
    <property type="nucleotide sequence ID" value="NZ_JABEQM010000007.1"/>
</dbReference>
<protein>
    <submittedName>
        <fullName evidence="4">Superoxide dismutase family protein</fullName>
    </submittedName>
</protein>
<dbReference type="GO" id="GO:0005507">
    <property type="term" value="F:copper ion binding"/>
    <property type="evidence" value="ECO:0007669"/>
    <property type="project" value="InterPro"/>
</dbReference>
<reference evidence="4 5" key="1">
    <citation type="submission" date="2020-04" db="EMBL/GenBank/DDBJ databases">
        <title>Description of novel Gluconacetobacter.</title>
        <authorList>
            <person name="Sombolestani A."/>
        </authorList>
    </citation>
    <scope>NUCLEOTIDE SEQUENCE [LARGE SCALE GENOMIC DNA]</scope>
    <source>
        <strain evidence="4 5">LMG 27802</strain>
    </source>
</reference>
<name>A0A7W4K7T7_9PROT</name>
<dbReference type="NCBIfam" id="NF047632">
    <property type="entry name" value="SodCCaul"/>
    <property type="match status" value="1"/>
</dbReference>
<dbReference type="AlphaFoldDB" id="A0A7W4K7T7"/>
<dbReference type="Proteomes" id="UP000578030">
    <property type="component" value="Unassembled WGS sequence"/>
</dbReference>
<evidence type="ECO:0000259" key="3">
    <source>
        <dbReference type="Pfam" id="PF00080"/>
    </source>
</evidence>
<evidence type="ECO:0000256" key="2">
    <source>
        <dbReference type="SAM" id="SignalP"/>
    </source>
</evidence>
<dbReference type="Pfam" id="PF00080">
    <property type="entry name" value="Sod_Cu"/>
    <property type="match status" value="1"/>
</dbReference>
<evidence type="ECO:0000313" key="5">
    <source>
        <dbReference type="Proteomes" id="UP000578030"/>
    </source>
</evidence>
<sequence length="179" mass="17818">MFNPGLKRVAVLACALASAPLAAFAADTASGALIGADGASKGTVQVTAAPGGVLVRIQTTGLAPGWHGVHFHEKGNCATPKFTSAGAHVHAVTPVVHGLLNANANDAGDLPNIHVGPDGSATVELYSTLVSLTPAGSHPPLLDTDGAALVIHAHPDDYQTQPIGGAGDRVACAVLHPQS</sequence>
<dbReference type="PANTHER" id="PTHR10003">
    <property type="entry name" value="SUPEROXIDE DISMUTASE CU-ZN -RELATED"/>
    <property type="match status" value="1"/>
</dbReference>
<proteinExistence type="inferred from homology"/>
<dbReference type="InterPro" id="IPR036423">
    <property type="entry name" value="SOD-like_Cu/Zn_dom_sf"/>
</dbReference>